<evidence type="ECO:0000313" key="3">
    <source>
        <dbReference type="Proteomes" id="UP001218218"/>
    </source>
</evidence>
<organism evidence="2 3">
    <name type="scientific">Mycena albidolilacea</name>
    <dbReference type="NCBI Taxonomy" id="1033008"/>
    <lineage>
        <taxon>Eukaryota</taxon>
        <taxon>Fungi</taxon>
        <taxon>Dikarya</taxon>
        <taxon>Basidiomycota</taxon>
        <taxon>Agaricomycotina</taxon>
        <taxon>Agaricomycetes</taxon>
        <taxon>Agaricomycetidae</taxon>
        <taxon>Agaricales</taxon>
        <taxon>Marasmiineae</taxon>
        <taxon>Mycenaceae</taxon>
        <taxon>Mycena</taxon>
    </lineage>
</organism>
<protein>
    <submittedName>
        <fullName evidence="2">Uncharacterized protein</fullName>
    </submittedName>
</protein>
<feature type="compositionally biased region" description="Polar residues" evidence="1">
    <location>
        <begin position="42"/>
        <end position="51"/>
    </location>
</feature>
<evidence type="ECO:0000256" key="1">
    <source>
        <dbReference type="SAM" id="MobiDB-lite"/>
    </source>
</evidence>
<keyword evidence="3" id="KW-1185">Reference proteome</keyword>
<reference evidence="2" key="1">
    <citation type="submission" date="2023-03" db="EMBL/GenBank/DDBJ databases">
        <title>Massive genome expansion in bonnet fungi (Mycena s.s.) driven by repeated elements and novel gene families across ecological guilds.</title>
        <authorList>
            <consortium name="Lawrence Berkeley National Laboratory"/>
            <person name="Harder C.B."/>
            <person name="Miyauchi S."/>
            <person name="Viragh M."/>
            <person name="Kuo A."/>
            <person name="Thoen E."/>
            <person name="Andreopoulos B."/>
            <person name="Lu D."/>
            <person name="Skrede I."/>
            <person name="Drula E."/>
            <person name="Henrissat B."/>
            <person name="Morin E."/>
            <person name="Kohler A."/>
            <person name="Barry K."/>
            <person name="LaButti K."/>
            <person name="Morin E."/>
            <person name="Salamov A."/>
            <person name="Lipzen A."/>
            <person name="Mereny Z."/>
            <person name="Hegedus B."/>
            <person name="Baldrian P."/>
            <person name="Stursova M."/>
            <person name="Weitz H."/>
            <person name="Taylor A."/>
            <person name="Grigoriev I.V."/>
            <person name="Nagy L.G."/>
            <person name="Martin F."/>
            <person name="Kauserud H."/>
        </authorList>
    </citation>
    <scope>NUCLEOTIDE SEQUENCE</scope>
    <source>
        <strain evidence="2">CBHHK002</strain>
    </source>
</reference>
<name>A0AAD7EYW1_9AGAR</name>
<evidence type="ECO:0000313" key="2">
    <source>
        <dbReference type="EMBL" id="KAJ7359727.1"/>
    </source>
</evidence>
<feature type="region of interest" description="Disordered" evidence="1">
    <location>
        <begin position="24"/>
        <end position="80"/>
    </location>
</feature>
<dbReference type="AlphaFoldDB" id="A0AAD7EYW1"/>
<accession>A0AAD7EYW1</accession>
<comment type="caution">
    <text evidence="2">The sequence shown here is derived from an EMBL/GenBank/DDBJ whole genome shotgun (WGS) entry which is preliminary data.</text>
</comment>
<proteinExistence type="predicted"/>
<dbReference type="Proteomes" id="UP001218218">
    <property type="component" value="Unassembled WGS sequence"/>
</dbReference>
<dbReference type="EMBL" id="JARIHO010000006">
    <property type="protein sequence ID" value="KAJ7359727.1"/>
    <property type="molecule type" value="Genomic_DNA"/>
</dbReference>
<feature type="compositionally biased region" description="Low complexity" evidence="1">
    <location>
        <begin position="52"/>
        <end position="68"/>
    </location>
</feature>
<gene>
    <name evidence="2" type="ORF">DFH08DRAFT_932142</name>
</gene>
<sequence>MFGHQIASAEPCAVLVASLLLPTMPNGPPKRSTAPRGPNRMFLSTQSHPNTSGSSDESENLSSDSDSNIRPLEFDSELKQDPEEIGRRPKIWLWRPFDSVHFPQFANSSGVQITMLVSTAWVPQDRLLSLQSNGIVHTVEFKQGTWTLLGLSGRNERRIFTLIKRQPQQQIRLGLPQSFRNEKFKAAEVPRRADITADD</sequence>